<proteinExistence type="inferred from homology"/>
<dbReference type="InterPro" id="IPR025659">
    <property type="entry name" value="Tubby-like_C"/>
</dbReference>
<organism evidence="2 3">
    <name type="scientific">Aureobasidium pullulans</name>
    <name type="common">Black yeast</name>
    <name type="synonym">Pullularia pullulans</name>
    <dbReference type="NCBI Taxonomy" id="5580"/>
    <lineage>
        <taxon>Eukaryota</taxon>
        <taxon>Fungi</taxon>
        <taxon>Dikarya</taxon>
        <taxon>Ascomycota</taxon>
        <taxon>Pezizomycotina</taxon>
        <taxon>Dothideomycetes</taxon>
        <taxon>Dothideomycetidae</taxon>
        <taxon>Dothideales</taxon>
        <taxon>Saccotheciaceae</taxon>
        <taxon>Aureobasidium</taxon>
    </lineage>
</organism>
<evidence type="ECO:0000313" key="3">
    <source>
        <dbReference type="Proteomes" id="UP000304928"/>
    </source>
</evidence>
<evidence type="ECO:0008006" key="4">
    <source>
        <dbReference type="Google" id="ProtNLM"/>
    </source>
</evidence>
<dbReference type="Pfam" id="PF04525">
    <property type="entry name" value="LOR"/>
    <property type="match status" value="1"/>
</dbReference>
<protein>
    <recommendedName>
        <fullName evidence="4">Tubby C-terminal-like domain-containing protein</fullName>
    </recommendedName>
</protein>
<dbReference type="SUPFAM" id="SSF54518">
    <property type="entry name" value="Tubby C-terminal domain-like"/>
    <property type="match status" value="1"/>
</dbReference>
<dbReference type="InterPro" id="IPR007612">
    <property type="entry name" value="LOR"/>
</dbReference>
<dbReference type="Proteomes" id="UP000304928">
    <property type="component" value="Unassembled WGS sequence"/>
</dbReference>
<dbReference type="AlphaFoldDB" id="A0A4S9AXS3"/>
<gene>
    <name evidence="2" type="ORF">D6D15_08327</name>
</gene>
<comment type="similarity">
    <text evidence="1">Belongs to the LOR family.</text>
</comment>
<evidence type="ECO:0000256" key="1">
    <source>
        <dbReference type="ARBA" id="ARBA00005437"/>
    </source>
</evidence>
<comment type="caution">
    <text evidence="2">The sequence shown here is derived from an EMBL/GenBank/DDBJ whole genome shotgun (WGS) entry which is preliminary data.</text>
</comment>
<reference evidence="2 3" key="1">
    <citation type="submission" date="2018-10" db="EMBL/GenBank/DDBJ databases">
        <title>Fifty Aureobasidium pullulans genomes reveal a recombining polyextremotolerant generalist.</title>
        <authorList>
            <person name="Gostincar C."/>
            <person name="Turk M."/>
            <person name="Zajc J."/>
            <person name="Gunde-Cimerman N."/>
        </authorList>
    </citation>
    <scope>NUCLEOTIDE SEQUENCE [LARGE SCALE GENOMIC DNA]</scope>
    <source>
        <strain evidence="2 3">EXF-10507</strain>
    </source>
</reference>
<accession>A0A4S9AXS3</accession>
<dbReference type="EMBL" id="QZAR01000194">
    <property type="protein sequence ID" value="THW85092.1"/>
    <property type="molecule type" value="Genomic_DNA"/>
</dbReference>
<dbReference type="Gene3D" id="2.40.160.200">
    <property type="entry name" value="LURP1-related"/>
    <property type="match status" value="1"/>
</dbReference>
<sequence length="239" mass="26508">MTLRYLLDFFAHQSHVDSLLSLPQSTGTFLSANMSSFTGSTSGLPTLLPGFNREEEANITVHCHDRTFKSVDVLDDSNGQTLFTVSSKGASSLSWRRAIFDGSGRKLFELRHMGYAMKNDWAVEDVEGKRICSLKHVDGMMAQNRSNLDAVIHGESAADDIGNTIEIRPRDRGALSTVVQYQSIELATIMNTEANDVTSLEKKGLDRTVWKARINTGVDNSLILVAVLCLAEMEHVWRQ</sequence>
<name>A0A4S9AXS3_AURPU</name>
<dbReference type="InterPro" id="IPR038595">
    <property type="entry name" value="LOR_sf"/>
</dbReference>
<evidence type="ECO:0000313" key="2">
    <source>
        <dbReference type="EMBL" id="THW85092.1"/>
    </source>
</evidence>